<dbReference type="InterPro" id="IPR010093">
    <property type="entry name" value="SinI_DNA-bd"/>
</dbReference>
<dbReference type="NCBIfam" id="TIGR01764">
    <property type="entry name" value="excise"/>
    <property type="match status" value="1"/>
</dbReference>
<organism evidence="2 3">
    <name type="scientific">Egicoccus halophilus</name>
    <dbReference type="NCBI Taxonomy" id="1670830"/>
    <lineage>
        <taxon>Bacteria</taxon>
        <taxon>Bacillati</taxon>
        <taxon>Actinomycetota</taxon>
        <taxon>Nitriliruptoria</taxon>
        <taxon>Egicoccales</taxon>
        <taxon>Egicoccaceae</taxon>
        <taxon>Egicoccus</taxon>
    </lineage>
</organism>
<dbReference type="Proteomes" id="UP000650511">
    <property type="component" value="Unassembled WGS sequence"/>
</dbReference>
<protein>
    <recommendedName>
        <fullName evidence="1">Helix-turn-helix domain-containing protein</fullName>
    </recommendedName>
</protein>
<evidence type="ECO:0000259" key="1">
    <source>
        <dbReference type="Pfam" id="PF12728"/>
    </source>
</evidence>
<proteinExistence type="predicted"/>
<evidence type="ECO:0000313" key="3">
    <source>
        <dbReference type="Proteomes" id="UP000650511"/>
    </source>
</evidence>
<reference evidence="2" key="1">
    <citation type="journal article" date="2014" name="Int. J. Syst. Evol. Microbiol.">
        <title>Complete genome sequence of Corynebacterium casei LMG S-19264T (=DSM 44701T), isolated from a smear-ripened cheese.</title>
        <authorList>
            <consortium name="US DOE Joint Genome Institute (JGI-PGF)"/>
            <person name="Walter F."/>
            <person name="Albersmeier A."/>
            <person name="Kalinowski J."/>
            <person name="Ruckert C."/>
        </authorList>
    </citation>
    <scope>NUCLEOTIDE SEQUENCE</scope>
    <source>
        <strain evidence="2">CGMCC 1.14988</strain>
    </source>
</reference>
<dbReference type="EMBL" id="BMHA01000001">
    <property type="protein sequence ID" value="GGI02819.1"/>
    <property type="molecule type" value="Genomic_DNA"/>
</dbReference>
<dbReference type="InterPro" id="IPR009061">
    <property type="entry name" value="DNA-bd_dom_put_sf"/>
</dbReference>
<name>A0A8J3ESI3_9ACTN</name>
<dbReference type="GO" id="GO:0003677">
    <property type="term" value="F:DNA binding"/>
    <property type="evidence" value="ECO:0007669"/>
    <property type="project" value="InterPro"/>
</dbReference>
<accession>A0A8J3ESI3</accession>
<dbReference type="AlphaFoldDB" id="A0A8J3ESI3"/>
<dbReference type="OrthoDB" id="1853825at2"/>
<dbReference type="InterPro" id="IPR041657">
    <property type="entry name" value="HTH_17"/>
</dbReference>
<evidence type="ECO:0000313" key="2">
    <source>
        <dbReference type="EMBL" id="GGI02819.1"/>
    </source>
</evidence>
<reference evidence="2" key="2">
    <citation type="submission" date="2020-09" db="EMBL/GenBank/DDBJ databases">
        <authorList>
            <person name="Sun Q."/>
            <person name="Zhou Y."/>
        </authorList>
    </citation>
    <scope>NUCLEOTIDE SEQUENCE</scope>
    <source>
        <strain evidence="2">CGMCC 1.14988</strain>
    </source>
</reference>
<keyword evidence="3" id="KW-1185">Reference proteome</keyword>
<sequence>MRSQPEASSLDSLPDVLRVDEVAAFLRCDRSTVYELVHRGELPVIRLGRAFRVSRDALARFVSAPDHA</sequence>
<gene>
    <name evidence="2" type="ORF">GCM10011354_01650</name>
</gene>
<dbReference type="RefSeq" id="WP_130648211.1">
    <property type="nucleotide sequence ID" value="NZ_BMHA01000001.1"/>
</dbReference>
<feature type="domain" description="Helix-turn-helix" evidence="1">
    <location>
        <begin position="16"/>
        <end position="62"/>
    </location>
</feature>
<dbReference type="SUPFAM" id="SSF46955">
    <property type="entry name" value="Putative DNA-binding domain"/>
    <property type="match status" value="1"/>
</dbReference>
<comment type="caution">
    <text evidence="2">The sequence shown here is derived from an EMBL/GenBank/DDBJ whole genome shotgun (WGS) entry which is preliminary data.</text>
</comment>
<dbReference type="Pfam" id="PF12728">
    <property type="entry name" value="HTH_17"/>
    <property type="match status" value="1"/>
</dbReference>